<dbReference type="Proteomes" id="UP000634136">
    <property type="component" value="Unassembled WGS sequence"/>
</dbReference>
<evidence type="ECO:0000313" key="3">
    <source>
        <dbReference type="Proteomes" id="UP000634136"/>
    </source>
</evidence>
<feature type="compositionally biased region" description="Acidic residues" evidence="1">
    <location>
        <begin position="1"/>
        <end position="10"/>
    </location>
</feature>
<comment type="caution">
    <text evidence="2">The sequence shown here is derived from an EMBL/GenBank/DDBJ whole genome shotgun (WGS) entry which is preliminary data.</text>
</comment>
<evidence type="ECO:0000313" key="2">
    <source>
        <dbReference type="EMBL" id="KAF7832115.1"/>
    </source>
</evidence>
<dbReference type="AlphaFoldDB" id="A0A834WTI8"/>
<reference evidence="2" key="1">
    <citation type="submission" date="2020-09" db="EMBL/GenBank/DDBJ databases">
        <title>Genome-Enabled Discovery of Anthraquinone Biosynthesis in Senna tora.</title>
        <authorList>
            <person name="Kang S.-H."/>
            <person name="Pandey R.P."/>
            <person name="Lee C.-M."/>
            <person name="Sim J.-S."/>
            <person name="Jeong J.-T."/>
            <person name="Choi B.-S."/>
            <person name="Jung M."/>
            <person name="Ginzburg D."/>
            <person name="Zhao K."/>
            <person name="Won S.Y."/>
            <person name="Oh T.-J."/>
            <person name="Yu Y."/>
            <person name="Kim N.-H."/>
            <person name="Lee O.R."/>
            <person name="Lee T.-H."/>
            <person name="Bashyal P."/>
            <person name="Kim T.-S."/>
            <person name="Lee W.-H."/>
            <person name="Kawkins C."/>
            <person name="Kim C.-K."/>
            <person name="Kim J.S."/>
            <person name="Ahn B.O."/>
            <person name="Rhee S.Y."/>
            <person name="Sohng J.K."/>
        </authorList>
    </citation>
    <scope>NUCLEOTIDE SEQUENCE</scope>
    <source>
        <tissue evidence="2">Leaf</tissue>
    </source>
</reference>
<proteinExistence type="predicted"/>
<evidence type="ECO:0000256" key="1">
    <source>
        <dbReference type="SAM" id="MobiDB-lite"/>
    </source>
</evidence>
<dbReference type="EMBL" id="JAAIUW010000005">
    <property type="protein sequence ID" value="KAF7832115.1"/>
    <property type="molecule type" value="Genomic_DNA"/>
</dbReference>
<name>A0A834WTI8_9FABA</name>
<organism evidence="2 3">
    <name type="scientific">Senna tora</name>
    <dbReference type="NCBI Taxonomy" id="362788"/>
    <lineage>
        <taxon>Eukaryota</taxon>
        <taxon>Viridiplantae</taxon>
        <taxon>Streptophyta</taxon>
        <taxon>Embryophyta</taxon>
        <taxon>Tracheophyta</taxon>
        <taxon>Spermatophyta</taxon>
        <taxon>Magnoliopsida</taxon>
        <taxon>eudicotyledons</taxon>
        <taxon>Gunneridae</taxon>
        <taxon>Pentapetalae</taxon>
        <taxon>rosids</taxon>
        <taxon>fabids</taxon>
        <taxon>Fabales</taxon>
        <taxon>Fabaceae</taxon>
        <taxon>Caesalpinioideae</taxon>
        <taxon>Cassia clade</taxon>
        <taxon>Senna</taxon>
    </lineage>
</organism>
<accession>A0A834WTI8</accession>
<sequence length="31" mass="3603">MVNQNLDDEDPCKTRDQSNSENQQPDKNELP</sequence>
<feature type="compositionally biased region" description="Basic and acidic residues" evidence="1">
    <location>
        <begin position="11"/>
        <end position="31"/>
    </location>
</feature>
<feature type="region of interest" description="Disordered" evidence="1">
    <location>
        <begin position="1"/>
        <end position="31"/>
    </location>
</feature>
<keyword evidence="3" id="KW-1185">Reference proteome</keyword>
<gene>
    <name evidence="2" type="ORF">G2W53_014448</name>
</gene>
<protein>
    <submittedName>
        <fullName evidence="2">Uncharacterized protein</fullName>
    </submittedName>
</protein>